<dbReference type="eggNOG" id="COG2226">
    <property type="taxonomic scope" value="Bacteria"/>
</dbReference>
<dbReference type="InterPro" id="IPR029063">
    <property type="entry name" value="SAM-dependent_MTases_sf"/>
</dbReference>
<dbReference type="OrthoDB" id="7348755at2"/>
<accession>K6YM31</accession>
<evidence type="ECO:0000313" key="6">
    <source>
        <dbReference type="Proteomes" id="UP000006327"/>
    </source>
</evidence>
<keyword evidence="1" id="KW-0808">Transferase</keyword>
<dbReference type="STRING" id="493475.GARC_0722"/>
<dbReference type="EMBL" id="BAEO01000009">
    <property type="protein sequence ID" value="GAC17703.1"/>
    <property type="molecule type" value="Genomic_DNA"/>
</dbReference>
<proteinExistence type="predicted"/>
<dbReference type="SUPFAM" id="SSF53335">
    <property type="entry name" value="S-adenosyl-L-methionine-dependent methyltransferases"/>
    <property type="match status" value="1"/>
</dbReference>
<gene>
    <name evidence="5" type="ORF">GARC_0722</name>
</gene>
<dbReference type="PANTHER" id="PTHR43861">
    <property type="entry name" value="TRANS-ACONITATE 2-METHYLTRANSFERASE-RELATED"/>
    <property type="match status" value="1"/>
</dbReference>
<keyword evidence="6" id="KW-1185">Reference proteome</keyword>
<dbReference type="GO" id="GO:0016740">
    <property type="term" value="F:transferase activity"/>
    <property type="evidence" value="ECO:0007669"/>
    <property type="project" value="UniProtKB-KW"/>
</dbReference>
<evidence type="ECO:0000256" key="2">
    <source>
        <dbReference type="SAM" id="MobiDB-lite"/>
    </source>
</evidence>
<dbReference type="RefSeq" id="WP_007616748.1">
    <property type="nucleotide sequence ID" value="NZ_BAEO01000009.1"/>
</dbReference>
<dbReference type="Pfam" id="PF13395">
    <property type="entry name" value="HNH_4"/>
    <property type="match status" value="1"/>
</dbReference>
<feature type="region of interest" description="Disordered" evidence="2">
    <location>
        <begin position="557"/>
        <end position="580"/>
    </location>
</feature>
<dbReference type="eggNOG" id="COG3513">
    <property type="taxonomic scope" value="Bacteria"/>
</dbReference>
<evidence type="ECO:0000259" key="4">
    <source>
        <dbReference type="Pfam" id="PF13395"/>
    </source>
</evidence>
<dbReference type="Gene3D" id="1.10.30.50">
    <property type="match status" value="1"/>
</dbReference>
<sequence length="627" mass="71186">MSADYYNNQVNEISQQYLSVTFEDVHSTWSQHLTPILEKPNASILDIGAGVGRDVKRIAELAAAIQTPAQSISNTCQIYAVEPAEELMKVGQVTTAAHNVHWLQDSLPSLDKITRLEISFDLILLSAVWMHVPPSQRNRALRKLANLLKPGGKIVISLKFGMTASEQQERSMYNVSVEEVEGLAQNLGLFSTLVTANQTDKLGRDEVHWQTLVLQMPDDGTGAFPFIRHVAINDGKAATHKLALLRVLLRIADGHPGAVLRREANPNGDRVILPVGLVALYWCHQYKELIDTHQLYQTPNKSPNMGFMKADGWHKLTHRTAADYRIGNLFIGDDAIALHKTISAAVSNIKDMPCRFITLPNSDKAVFEVDKKNVKAKDSLFLDLQSLEQWGEFSLPESTWLAFNRYGCWIEPVLVSEWVKTMASYSGNQQYATAENQHHLQQALNWLEPKRTTTEVRNRFEQVKQQTPELAQCVWSAKSLDKQYDIDHSMPFARWPNNDLWNLLPTDCKINNQKSDRLPTEQKLKNAKQRIQHWWQQAWLKPSDTNLEIQEQTASYQVSRSSTAEANTSTELEQTATNQPWQNKRFFAEANIALPGLTSSNESIDDLFEALVIQRGRLKEMQQLREW</sequence>
<dbReference type="CDD" id="cd02440">
    <property type="entry name" value="AdoMet_MTases"/>
    <property type="match status" value="1"/>
</dbReference>
<evidence type="ECO:0000259" key="3">
    <source>
        <dbReference type="Pfam" id="PF08242"/>
    </source>
</evidence>
<dbReference type="InterPro" id="IPR013217">
    <property type="entry name" value="Methyltransf_12"/>
</dbReference>
<dbReference type="AlphaFoldDB" id="K6YM31"/>
<feature type="domain" description="Methyltransferase type 12" evidence="3">
    <location>
        <begin position="45"/>
        <end position="154"/>
    </location>
</feature>
<organism evidence="5 6">
    <name type="scientific">Paraglaciecola arctica BSs20135</name>
    <dbReference type="NCBI Taxonomy" id="493475"/>
    <lineage>
        <taxon>Bacteria</taxon>
        <taxon>Pseudomonadati</taxon>
        <taxon>Pseudomonadota</taxon>
        <taxon>Gammaproteobacteria</taxon>
        <taxon>Alteromonadales</taxon>
        <taxon>Alteromonadaceae</taxon>
        <taxon>Paraglaciecola</taxon>
    </lineage>
</organism>
<name>K6YM31_9ALTE</name>
<dbReference type="Gene3D" id="3.40.50.150">
    <property type="entry name" value="Vaccinia Virus protein VP39"/>
    <property type="match status" value="1"/>
</dbReference>
<comment type="caution">
    <text evidence="5">The sequence shown here is derived from an EMBL/GenBank/DDBJ whole genome shotgun (WGS) entry which is preliminary data.</text>
</comment>
<feature type="domain" description="HNH nuclease" evidence="4">
    <location>
        <begin position="480"/>
        <end position="519"/>
    </location>
</feature>
<protein>
    <submittedName>
        <fullName evidence="5">Uncharacterized protein</fullName>
    </submittedName>
</protein>
<reference evidence="5 6" key="1">
    <citation type="journal article" date="2017" name="Antonie Van Leeuwenhoek">
        <title>Rhizobium rhizosphaerae sp. nov., a novel species isolated from rice rhizosphere.</title>
        <authorList>
            <person name="Zhao J.J."/>
            <person name="Zhang J."/>
            <person name="Zhang R.J."/>
            <person name="Zhang C.W."/>
            <person name="Yin H.Q."/>
            <person name="Zhang X.X."/>
        </authorList>
    </citation>
    <scope>NUCLEOTIDE SEQUENCE [LARGE SCALE GENOMIC DNA]</scope>
    <source>
        <strain evidence="5 6">BSs20135</strain>
    </source>
</reference>
<dbReference type="InterPro" id="IPR003615">
    <property type="entry name" value="HNH_nuc"/>
</dbReference>
<evidence type="ECO:0000313" key="5">
    <source>
        <dbReference type="EMBL" id="GAC17703.1"/>
    </source>
</evidence>
<evidence type="ECO:0000256" key="1">
    <source>
        <dbReference type="ARBA" id="ARBA00022679"/>
    </source>
</evidence>
<dbReference type="PANTHER" id="PTHR43861:SF3">
    <property type="entry name" value="PUTATIVE (AFU_ORTHOLOGUE AFUA_2G14390)-RELATED"/>
    <property type="match status" value="1"/>
</dbReference>
<dbReference type="Pfam" id="PF08242">
    <property type="entry name" value="Methyltransf_12"/>
    <property type="match status" value="1"/>
</dbReference>
<dbReference type="Proteomes" id="UP000006327">
    <property type="component" value="Unassembled WGS sequence"/>
</dbReference>